<keyword evidence="2 4" id="KW-0808">Transferase</keyword>
<comment type="caution">
    <text evidence="5">The sequence shown here is derived from an EMBL/GenBank/DDBJ whole genome shotgun (WGS) entry which is preliminary data.</text>
</comment>
<evidence type="ECO:0000313" key="5">
    <source>
        <dbReference type="EMBL" id="MBC9130619.1"/>
    </source>
</evidence>
<dbReference type="Gene3D" id="3.40.50.10350">
    <property type="entry name" value="Glycerate kinase, domain 1"/>
    <property type="match status" value="1"/>
</dbReference>
<dbReference type="Pfam" id="PF02595">
    <property type="entry name" value="Gly_kinase"/>
    <property type="match status" value="1"/>
</dbReference>
<comment type="similarity">
    <text evidence="1 4">Belongs to the glycerate kinase type-1 family.</text>
</comment>
<dbReference type="PANTHER" id="PTHR21599:SF7">
    <property type="entry name" value="GLYCERATE 2-KINASE"/>
    <property type="match status" value="1"/>
</dbReference>
<dbReference type="PIRSF" id="PIRSF006078">
    <property type="entry name" value="GlxK"/>
    <property type="match status" value="1"/>
</dbReference>
<evidence type="ECO:0000256" key="2">
    <source>
        <dbReference type="ARBA" id="ARBA00022679"/>
    </source>
</evidence>
<keyword evidence="3 4" id="KW-0418">Kinase</keyword>
<reference evidence="5 6" key="1">
    <citation type="submission" date="2020-06" db="EMBL/GenBank/DDBJ databases">
        <title>Frischella cerana isolated from Apis cerana gut homogenate.</title>
        <authorList>
            <person name="Wolter L.A."/>
            <person name="Suenami S."/>
            <person name="Miyazaki R."/>
        </authorList>
    </citation>
    <scope>NUCLEOTIDE SEQUENCE [LARGE SCALE GENOMIC DNA]</scope>
    <source>
        <strain evidence="5 6">Ac13</strain>
    </source>
</reference>
<dbReference type="NCBIfam" id="TIGR00045">
    <property type="entry name" value="glycerate kinase"/>
    <property type="match status" value="1"/>
</dbReference>
<dbReference type="InterPro" id="IPR004381">
    <property type="entry name" value="Glycerate_kinase"/>
</dbReference>
<dbReference type="InterPro" id="IPR018197">
    <property type="entry name" value="Glycerate_kinase_RE-like"/>
</dbReference>
<dbReference type="InterPro" id="IPR018193">
    <property type="entry name" value="Glyc_kinase_flavodox-like_fold"/>
</dbReference>
<organism evidence="5 6">
    <name type="scientific">Frischella japonica</name>
    <dbReference type="NCBI Taxonomy" id="2741544"/>
    <lineage>
        <taxon>Bacteria</taxon>
        <taxon>Pseudomonadati</taxon>
        <taxon>Pseudomonadota</taxon>
        <taxon>Gammaproteobacteria</taxon>
        <taxon>Orbales</taxon>
        <taxon>Orbaceae</taxon>
        <taxon>Frischella</taxon>
    </lineage>
</organism>
<evidence type="ECO:0000256" key="4">
    <source>
        <dbReference type="PIRNR" id="PIRNR006078"/>
    </source>
</evidence>
<dbReference type="PANTHER" id="PTHR21599">
    <property type="entry name" value="GLYCERATE KINASE"/>
    <property type="match status" value="1"/>
</dbReference>
<dbReference type="Proteomes" id="UP000651208">
    <property type="component" value="Unassembled WGS sequence"/>
</dbReference>
<proteinExistence type="inferred from homology"/>
<evidence type="ECO:0000313" key="6">
    <source>
        <dbReference type="Proteomes" id="UP000651208"/>
    </source>
</evidence>
<dbReference type="SUPFAM" id="SSF110738">
    <property type="entry name" value="Glycerate kinase I"/>
    <property type="match status" value="1"/>
</dbReference>
<evidence type="ECO:0000256" key="1">
    <source>
        <dbReference type="ARBA" id="ARBA00006284"/>
    </source>
</evidence>
<sequence>MKIVIAPDSFKESLSAIEVAEMIKAGFSQVYPDSEYALLPVADGGEGTVNAMVDALNGHKVTVSITDPLGERGQAFYGISGDGQTAVIEMAAASGLERVPLDKRDAKITTSYGTGELIKDALDRGCKKFIIGIGGSATNDGGAGMLQALGVKLLDKAGNQIGYGGRSLGELAKIDISQMDSRIQQCEFEVACDVTNPLTGTNGASAIFGPQKGATPDDVKLLDANLKHFANLIKQYFNMDIEYTPGTGAAGGMGAALLAFMNAKLRPGIKIITELLNLDTLVREADIVITGEGRLDYQSVNGKVPVGVAHIAKQYQKPVIAIVGSLGDKAEAVYPYGVTAMFSILTNISSLSEALDPQTARANLYSTAMNIAYTLKIGNTLQQ</sequence>
<keyword evidence="6" id="KW-1185">Reference proteome</keyword>
<dbReference type="GO" id="GO:0016301">
    <property type="term" value="F:kinase activity"/>
    <property type="evidence" value="ECO:0007669"/>
    <property type="project" value="UniProtKB-KW"/>
</dbReference>
<name>A0ABR7QWM9_9GAMM</name>
<dbReference type="RefSeq" id="WP_187755059.1">
    <property type="nucleotide sequence ID" value="NZ_JABURY010000010.1"/>
</dbReference>
<dbReference type="EMBL" id="JABURY010000010">
    <property type="protein sequence ID" value="MBC9130619.1"/>
    <property type="molecule type" value="Genomic_DNA"/>
</dbReference>
<evidence type="ECO:0000256" key="3">
    <source>
        <dbReference type="ARBA" id="ARBA00022777"/>
    </source>
</evidence>
<dbReference type="InterPro" id="IPR036129">
    <property type="entry name" value="Glycerate_kinase_sf"/>
</dbReference>
<accession>A0ABR7QWM9</accession>
<dbReference type="Gene3D" id="3.90.1510.10">
    <property type="entry name" value="Glycerate kinase, domain 2"/>
    <property type="match status" value="1"/>
</dbReference>
<gene>
    <name evidence="5" type="ORF">FcAc13_04770</name>
</gene>
<protein>
    <submittedName>
        <fullName evidence="5">Glycerate kinase</fullName>
    </submittedName>
</protein>